<dbReference type="RefSeq" id="WP_188904116.1">
    <property type="nucleotide sequence ID" value="NZ_BMKS01000025.1"/>
</dbReference>
<evidence type="ECO:0000313" key="2">
    <source>
        <dbReference type="Proteomes" id="UP000597507"/>
    </source>
</evidence>
<organism evidence="1 2">
    <name type="scientific">Caldovatus sediminis</name>
    <dbReference type="NCBI Taxonomy" id="2041189"/>
    <lineage>
        <taxon>Bacteria</taxon>
        <taxon>Pseudomonadati</taxon>
        <taxon>Pseudomonadota</taxon>
        <taxon>Alphaproteobacteria</taxon>
        <taxon>Acetobacterales</taxon>
        <taxon>Roseomonadaceae</taxon>
        <taxon>Caldovatus</taxon>
    </lineage>
</organism>
<reference evidence="1 2" key="1">
    <citation type="journal article" date="2014" name="Int. J. Syst. Evol. Microbiol.">
        <title>Complete genome sequence of Corynebacterium casei LMG S-19264T (=DSM 44701T), isolated from a smear-ripened cheese.</title>
        <authorList>
            <consortium name="US DOE Joint Genome Institute (JGI-PGF)"/>
            <person name="Walter F."/>
            <person name="Albersmeier A."/>
            <person name="Kalinowski J."/>
            <person name="Ruckert C."/>
        </authorList>
    </citation>
    <scope>NUCLEOTIDE SEQUENCE [LARGE SCALE GENOMIC DNA]</scope>
    <source>
        <strain evidence="1 2">CGMCC 1.16330</strain>
    </source>
</reference>
<comment type="caution">
    <text evidence="1">The sequence shown here is derived from an EMBL/GenBank/DDBJ whole genome shotgun (WGS) entry which is preliminary data.</text>
</comment>
<protein>
    <submittedName>
        <fullName evidence="1">Uncharacterized protein</fullName>
    </submittedName>
</protein>
<accession>A0A8J2ZFT4</accession>
<dbReference type="EMBL" id="BMKS01000025">
    <property type="protein sequence ID" value="GGG51400.1"/>
    <property type="molecule type" value="Genomic_DNA"/>
</dbReference>
<proteinExistence type="predicted"/>
<gene>
    <name evidence="1" type="ORF">GCM10010964_43300</name>
</gene>
<name>A0A8J2ZFT4_9PROT</name>
<dbReference type="Proteomes" id="UP000597507">
    <property type="component" value="Unassembled WGS sequence"/>
</dbReference>
<keyword evidence="2" id="KW-1185">Reference proteome</keyword>
<dbReference type="AlphaFoldDB" id="A0A8J2ZFT4"/>
<evidence type="ECO:0000313" key="1">
    <source>
        <dbReference type="EMBL" id="GGG51400.1"/>
    </source>
</evidence>
<sequence>MAEWDGRPQNPERMGWHWLRSVAGDLALCPMWWDAYRRAWRLSTGRLLWSSALLGDSWRYVGPCLPPDEMTAALAAARREGAEEMRTRAAALCLRRAHASAEDDLTPIEEAVRDEAIYCARAIRALEIEG</sequence>